<dbReference type="RefSeq" id="WP_332080154.1">
    <property type="nucleotide sequence ID" value="NZ_JAZHYN010000003.1"/>
</dbReference>
<dbReference type="InterPro" id="IPR026021">
    <property type="entry name" value="YdjA-like"/>
</dbReference>
<proteinExistence type="inferred from homology"/>
<dbReference type="CDD" id="cd02135">
    <property type="entry name" value="YdjA-like"/>
    <property type="match status" value="1"/>
</dbReference>
<dbReference type="PANTHER" id="PTHR43821">
    <property type="entry name" value="NAD(P)H NITROREDUCTASE YDJA-RELATED"/>
    <property type="match status" value="1"/>
</dbReference>
<comment type="caution">
    <text evidence="10">The sequence shown here is derived from an EMBL/GenBank/DDBJ whole genome shotgun (WGS) entry which is preliminary data.</text>
</comment>
<dbReference type="InterPro" id="IPR052530">
    <property type="entry name" value="NAD(P)H_nitroreductase"/>
</dbReference>
<feature type="domain" description="Nitroreductase" evidence="9">
    <location>
        <begin position="7"/>
        <end position="163"/>
    </location>
</feature>
<dbReference type="PANTHER" id="PTHR43821:SF1">
    <property type="entry name" value="NAD(P)H NITROREDUCTASE YDJA-RELATED"/>
    <property type="match status" value="1"/>
</dbReference>
<reference evidence="10 11" key="1">
    <citation type="submission" date="2024-02" db="EMBL/GenBank/DDBJ databases">
        <authorList>
            <person name="Grouzdev D."/>
        </authorList>
    </citation>
    <scope>NUCLEOTIDE SEQUENCE [LARGE SCALE GENOMIC DNA]</scope>
    <source>
        <strain evidence="10 11">9N</strain>
    </source>
</reference>
<evidence type="ECO:0000256" key="5">
    <source>
        <dbReference type="ARBA" id="ARBA00022857"/>
    </source>
</evidence>
<dbReference type="PIRSF" id="PIRSF000232">
    <property type="entry name" value="YdjA"/>
    <property type="match status" value="1"/>
</dbReference>
<dbReference type="Gene3D" id="3.40.109.10">
    <property type="entry name" value="NADH Oxidase"/>
    <property type="match status" value="1"/>
</dbReference>
<evidence type="ECO:0000313" key="11">
    <source>
        <dbReference type="Proteomes" id="UP001350748"/>
    </source>
</evidence>
<comment type="similarity">
    <text evidence="2 8">Belongs to the nitroreductase family.</text>
</comment>
<dbReference type="EMBL" id="JAZHYN010000003">
    <property type="protein sequence ID" value="MEF3365248.1"/>
    <property type="molecule type" value="Genomic_DNA"/>
</dbReference>
<keyword evidence="3 8" id="KW-0285">Flavoprotein</keyword>
<evidence type="ECO:0000313" key="10">
    <source>
        <dbReference type="EMBL" id="MEF3365248.1"/>
    </source>
</evidence>
<dbReference type="InterPro" id="IPR029479">
    <property type="entry name" value="Nitroreductase"/>
</dbReference>
<dbReference type="InterPro" id="IPR000415">
    <property type="entry name" value="Nitroreductase-like"/>
</dbReference>
<evidence type="ECO:0000256" key="7">
    <source>
        <dbReference type="ARBA" id="ARBA00023027"/>
    </source>
</evidence>
<comment type="cofactor">
    <cofactor evidence="1 8">
        <name>FMN</name>
        <dbReference type="ChEBI" id="CHEBI:58210"/>
    </cofactor>
</comment>
<gene>
    <name evidence="10" type="ORF">V3H18_01735</name>
</gene>
<keyword evidence="4 8" id="KW-0288">FMN</keyword>
<dbReference type="Pfam" id="PF00881">
    <property type="entry name" value="Nitroreductase"/>
    <property type="match status" value="1"/>
</dbReference>
<evidence type="ECO:0000259" key="9">
    <source>
        <dbReference type="Pfam" id="PF00881"/>
    </source>
</evidence>
<organism evidence="10 11">
    <name type="scientific">Methylocystis borbori</name>
    <dbReference type="NCBI Taxonomy" id="3118750"/>
    <lineage>
        <taxon>Bacteria</taxon>
        <taxon>Pseudomonadati</taxon>
        <taxon>Pseudomonadota</taxon>
        <taxon>Alphaproteobacteria</taxon>
        <taxon>Hyphomicrobiales</taxon>
        <taxon>Methylocystaceae</taxon>
        <taxon>Methylocystis</taxon>
    </lineage>
</organism>
<sequence length="200" mass="21177">MDVLEAIATRSSVSALSEPGPTDAQFAILLRAAARAPDHARLRPWRFLIIRGEARQRFGDVVANALRVSEPGVAPEALDRERLKPLRAPAILVVAVTPTPNPKVPEIEQILAGGAATQNILLAAHALGLGAIWRTGAPAHDPRVVEALGFSPQTRIIGFVYLGAPAAPAKRKESDDRALAVEWGDEPREFDAAGAAADAN</sequence>
<keyword evidence="5 8" id="KW-0521">NADP</keyword>
<keyword evidence="7 8" id="KW-0520">NAD</keyword>
<protein>
    <recommendedName>
        <fullName evidence="8">Putative NAD(P)H nitroreductase</fullName>
        <ecNumber evidence="8">1.-.-.-</ecNumber>
    </recommendedName>
</protein>
<dbReference type="SUPFAM" id="SSF55469">
    <property type="entry name" value="FMN-dependent nitroreductase-like"/>
    <property type="match status" value="1"/>
</dbReference>
<evidence type="ECO:0000256" key="6">
    <source>
        <dbReference type="ARBA" id="ARBA00023002"/>
    </source>
</evidence>
<name>A0ABU7XCY7_9HYPH</name>
<evidence type="ECO:0000256" key="2">
    <source>
        <dbReference type="ARBA" id="ARBA00007118"/>
    </source>
</evidence>
<keyword evidence="11" id="KW-1185">Reference proteome</keyword>
<dbReference type="Proteomes" id="UP001350748">
    <property type="component" value="Unassembled WGS sequence"/>
</dbReference>
<evidence type="ECO:0000256" key="8">
    <source>
        <dbReference type="PIRNR" id="PIRNR000232"/>
    </source>
</evidence>
<evidence type="ECO:0000256" key="4">
    <source>
        <dbReference type="ARBA" id="ARBA00022643"/>
    </source>
</evidence>
<keyword evidence="6 8" id="KW-0560">Oxidoreductase</keyword>
<evidence type="ECO:0000256" key="3">
    <source>
        <dbReference type="ARBA" id="ARBA00022630"/>
    </source>
</evidence>
<dbReference type="EC" id="1.-.-.-" evidence="8"/>
<evidence type="ECO:0000256" key="1">
    <source>
        <dbReference type="ARBA" id="ARBA00001917"/>
    </source>
</evidence>
<accession>A0ABU7XCY7</accession>